<evidence type="ECO:0000313" key="1">
    <source>
        <dbReference type="EMBL" id="MPC48645.1"/>
    </source>
</evidence>
<evidence type="ECO:0000313" key="2">
    <source>
        <dbReference type="Proteomes" id="UP000324222"/>
    </source>
</evidence>
<organism evidence="1 2">
    <name type="scientific">Portunus trituberculatus</name>
    <name type="common">Swimming crab</name>
    <name type="synonym">Neptunus trituberculatus</name>
    <dbReference type="NCBI Taxonomy" id="210409"/>
    <lineage>
        <taxon>Eukaryota</taxon>
        <taxon>Metazoa</taxon>
        <taxon>Ecdysozoa</taxon>
        <taxon>Arthropoda</taxon>
        <taxon>Crustacea</taxon>
        <taxon>Multicrustacea</taxon>
        <taxon>Malacostraca</taxon>
        <taxon>Eumalacostraca</taxon>
        <taxon>Eucarida</taxon>
        <taxon>Decapoda</taxon>
        <taxon>Pleocyemata</taxon>
        <taxon>Brachyura</taxon>
        <taxon>Eubrachyura</taxon>
        <taxon>Portunoidea</taxon>
        <taxon>Portunidae</taxon>
        <taxon>Portuninae</taxon>
        <taxon>Portunus</taxon>
    </lineage>
</organism>
<gene>
    <name evidence="1" type="ORF">E2C01_042426</name>
</gene>
<name>A0A5B7FTL8_PORTR</name>
<protein>
    <submittedName>
        <fullName evidence="1">Uncharacterized protein</fullName>
    </submittedName>
</protein>
<reference evidence="1 2" key="1">
    <citation type="submission" date="2019-05" db="EMBL/GenBank/DDBJ databases">
        <title>Another draft genome of Portunus trituberculatus and its Hox gene families provides insights of decapod evolution.</title>
        <authorList>
            <person name="Jeong J.-H."/>
            <person name="Song I."/>
            <person name="Kim S."/>
            <person name="Choi T."/>
            <person name="Kim D."/>
            <person name="Ryu S."/>
            <person name="Kim W."/>
        </authorList>
    </citation>
    <scope>NUCLEOTIDE SEQUENCE [LARGE SCALE GENOMIC DNA]</scope>
    <source>
        <tissue evidence="1">Muscle</tissue>
    </source>
</reference>
<dbReference type="Proteomes" id="UP000324222">
    <property type="component" value="Unassembled WGS sequence"/>
</dbReference>
<comment type="caution">
    <text evidence="1">The sequence shown here is derived from an EMBL/GenBank/DDBJ whole genome shotgun (WGS) entry which is preliminary data.</text>
</comment>
<keyword evidence="2" id="KW-1185">Reference proteome</keyword>
<dbReference type="EMBL" id="VSRR010008394">
    <property type="protein sequence ID" value="MPC48645.1"/>
    <property type="molecule type" value="Genomic_DNA"/>
</dbReference>
<sequence>MNDCTPPMWSTRLPMSKMLPSPASTLGLNTALRNVSYEANKRRKVTRFGRTRRQTLTAPLTRAAAVLWPQLDTPVNALTTLWPEKFKGVHLLLPVFGLLCRGRVAAAAPALPLPRLRRAHRAHTEISECGKAGRRTCEGAAR</sequence>
<dbReference type="AlphaFoldDB" id="A0A5B7FTL8"/>
<proteinExistence type="predicted"/>
<accession>A0A5B7FTL8</accession>